<dbReference type="InterPro" id="IPR006204">
    <property type="entry name" value="GHMP_kinase_N_dom"/>
</dbReference>
<keyword evidence="2" id="KW-0547">Nucleotide-binding</keyword>
<evidence type="ECO:0000256" key="2">
    <source>
        <dbReference type="ARBA" id="ARBA00022741"/>
    </source>
</evidence>
<evidence type="ECO:0000259" key="5">
    <source>
        <dbReference type="Pfam" id="PF00288"/>
    </source>
</evidence>
<evidence type="ECO:0000313" key="6">
    <source>
        <dbReference type="EMBL" id="QIY90732.1"/>
    </source>
</evidence>
<evidence type="ECO:0000256" key="4">
    <source>
        <dbReference type="ARBA" id="ARBA00022840"/>
    </source>
</evidence>
<dbReference type="RefSeq" id="WP_168238272.1">
    <property type="nucleotide sequence ID" value="NZ_CP050995.1"/>
</dbReference>
<organism evidence="6 7">
    <name type="scientific">Chryseobacterium gallinarum</name>
    <dbReference type="NCBI Taxonomy" id="1324352"/>
    <lineage>
        <taxon>Bacteria</taxon>
        <taxon>Pseudomonadati</taxon>
        <taxon>Bacteroidota</taxon>
        <taxon>Flavobacteriia</taxon>
        <taxon>Flavobacteriales</taxon>
        <taxon>Weeksellaceae</taxon>
        <taxon>Chryseobacterium group</taxon>
        <taxon>Chryseobacterium</taxon>
    </lineage>
</organism>
<protein>
    <recommendedName>
        <fullName evidence="5">GHMP kinase N-terminal domain-containing protein</fullName>
    </recommendedName>
</protein>
<dbReference type="EMBL" id="CP050995">
    <property type="protein sequence ID" value="QIY90732.1"/>
    <property type="molecule type" value="Genomic_DNA"/>
</dbReference>
<keyword evidence="3" id="KW-0418">Kinase</keyword>
<keyword evidence="7" id="KW-1185">Reference proteome</keyword>
<evidence type="ECO:0000313" key="7">
    <source>
        <dbReference type="Proteomes" id="UP000501570"/>
    </source>
</evidence>
<dbReference type="PANTHER" id="PTHR43527">
    <property type="entry name" value="4-DIPHOSPHOCYTIDYL-2-C-METHYL-D-ERYTHRITOL KINASE, CHLOROPLASTIC"/>
    <property type="match status" value="1"/>
</dbReference>
<proteinExistence type="predicted"/>
<sequence length="286" mass="32670">MVKNIFEGKSFASFGEIIQGRLSNKEDFLVTLPIDLWSECSLEVNEYKGPLLIYCDWAKTKMLIGIVLKTFGMNENLIIKVKIRKNIPVGKGFSSSTADLNAAIKALEAFLDKKFSELEISEFFKQVEPHDALMYRSCVGYNHREGKLLNNFNYIPKFKIIVVDFGGEVDTITYNKDLFIPDNCCFYYDLLYKKCADAFDEKNDKEIALCATNSLEIFLKWNKDDKRLKLLDIYKEYEALGVINTHSGTCVGLIYSENECDEKINSIEKILTKEFGAAPIIVKAMK</sequence>
<dbReference type="PANTHER" id="PTHR43527:SF1">
    <property type="entry name" value="L-THREONINE KINASE"/>
    <property type="match status" value="1"/>
</dbReference>
<reference evidence="6 7" key="1">
    <citation type="submission" date="2019-09" db="EMBL/GenBank/DDBJ databases">
        <title>FDA dAtabase for Regulatory Grade micrObial Sequences (FDA-ARGOS): Supporting development and validation of Infectious Disease Dx tests.</title>
        <authorList>
            <person name="Sciortino C."/>
            <person name="Tallon L."/>
            <person name="Sadzewicz L."/>
            <person name="Vavikolanu K."/>
            <person name="Mehta A."/>
            <person name="Aluvathingal J."/>
            <person name="Nadendla S."/>
            <person name="Nandy P."/>
            <person name="Geyer C."/>
            <person name="Yan Y."/>
            <person name="Sichtig H."/>
        </authorList>
    </citation>
    <scope>NUCLEOTIDE SEQUENCE [LARGE SCALE GENOMIC DNA]</scope>
    <source>
        <strain evidence="6 7">FDAARGOS_636</strain>
    </source>
</reference>
<keyword evidence="1" id="KW-0808">Transferase</keyword>
<dbReference type="Pfam" id="PF00288">
    <property type="entry name" value="GHMP_kinases_N"/>
    <property type="match status" value="1"/>
</dbReference>
<gene>
    <name evidence="6" type="ORF">FOB44_08645</name>
</gene>
<evidence type="ECO:0000256" key="1">
    <source>
        <dbReference type="ARBA" id="ARBA00022679"/>
    </source>
</evidence>
<dbReference type="Gene3D" id="3.30.230.10">
    <property type="match status" value="1"/>
</dbReference>
<dbReference type="Proteomes" id="UP000501570">
    <property type="component" value="Chromosome"/>
</dbReference>
<evidence type="ECO:0000256" key="3">
    <source>
        <dbReference type="ARBA" id="ARBA00022777"/>
    </source>
</evidence>
<keyword evidence="4" id="KW-0067">ATP-binding</keyword>
<accession>A0ABX6KQK6</accession>
<dbReference type="InterPro" id="IPR014721">
    <property type="entry name" value="Ribsml_uS5_D2-typ_fold_subgr"/>
</dbReference>
<feature type="domain" description="GHMP kinase N-terminal" evidence="5">
    <location>
        <begin position="71"/>
        <end position="128"/>
    </location>
</feature>
<dbReference type="InterPro" id="IPR020568">
    <property type="entry name" value="Ribosomal_Su5_D2-typ_SF"/>
</dbReference>
<name>A0ABX6KQK6_CHRGL</name>
<dbReference type="SUPFAM" id="SSF54211">
    <property type="entry name" value="Ribosomal protein S5 domain 2-like"/>
    <property type="match status" value="1"/>
</dbReference>